<sequence>MKPIKRTEDQIEQMVRQAKATLAIEGMEMSEQDEELIKAKLRGEISRKEFLKRALEMADIG</sequence>
<dbReference type="Gene3D" id="1.10.8.1050">
    <property type="entry name" value="Antitoxin VbhA-like"/>
    <property type="match status" value="1"/>
</dbReference>
<evidence type="ECO:0000313" key="3">
    <source>
        <dbReference type="Proteomes" id="UP000199695"/>
    </source>
</evidence>
<dbReference type="RefSeq" id="WP_089968305.1">
    <property type="nucleotide sequence ID" value="NZ_FOCQ01000008.1"/>
</dbReference>
<evidence type="ECO:0000313" key="2">
    <source>
        <dbReference type="EMBL" id="SEN26578.1"/>
    </source>
</evidence>
<name>A0A1H8F673_9BACL</name>
<dbReference type="EMBL" id="FOCQ01000008">
    <property type="protein sequence ID" value="SEN26578.1"/>
    <property type="molecule type" value="Genomic_DNA"/>
</dbReference>
<dbReference type="InterPro" id="IPR033788">
    <property type="entry name" value="VbhA-like"/>
</dbReference>
<dbReference type="OrthoDB" id="2972137at2"/>
<feature type="domain" description="Antitoxin VbhA" evidence="1">
    <location>
        <begin position="15"/>
        <end position="55"/>
    </location>
</feature>
<gene>
    <name evidence="2" type="ORF">SAMN05444955_1087</name>
</gene>
<accession>A0A1H8F673</accession>
<dbReference type="Pfam" id="PF18495">
    <property type="entry name" value="VbhA"/>
    <property type="match status" value="1"/>
</dbReference>
<evidence type="ECO:0000259" key="1">
    <source>
        <dbReference type="Pfam" id="PF18495"/>
    </source>
</evidence>
<protein>
    <recommendedName>
        <fullName evidence="1">Antitoxin VbhA domain-containing protein</fullName>
    </recommendedName>
</protein>
<dbReference type="InterPro" id="IPR041535">
    <property type="entry name" value="VbhA"/>
</dbReference>
<dbReference type="CDD" id="cd11586">
    <property type="entry name" value="VbhA_like"/>
    <property type="match status" value="1"/>
</dbReference>
<dbReference type="AlphaFoldDB" id="A0A1H8F673"/>
<keyword evidence="3" id="KW-1185">Reference proteome</keyword>
<proteinExistence type="predicted"/>
<dbReference type="InterPro" id="IPR043038">
    <property type="entry name" value="VbhA_sf"/>
</dbReference>
<dbReference type="Proteomes" id="UP000199695">
    <property type="component" value="Unassembled WGS sequence"/>
</dbReference>
<organism evidence="2 3">
    <name type="scientific">Lihuaxuella thermophila</name>
    <dbReference type="NCBI Taxonomy" id="1173111"/>
    <lineage>
        <taxon>Bacteria</taxon>
        <taxon>Bacillati</taxon>
        <taxon>Bacillota</taxon>
        <taxon>Bacilli</taxon>
        <taxon>Bacillales</taxon>
        <taxon>Thermoactinomycetaceae</taxon>
        <taxon>Lihuaxuella</taxon>
    </lineage>
</organism>
<reference evidence="2 3" key="1">
    <citation type="submission" date="2016-10" db="EMBL/GenBank/DDBJ databases">
        <authorList>
            <person name="de Groot N.N."/>
        </authorList>
    </citation>
    <scope>NUCLEOTIDE SEQUENCE [LARGE SCALE GENOMIC DNA]</scope>
    <source>
        <strain evidence="2 3">DSM 46701</strain>
    </source>
</reference>
<dbReference type="STRING" id="1173111.SAMN05444955_1087"/>